<keyword evidence="4" id="KW-1185">Reference proteome</keyword>
<accession>A0A8J6XFL3</accession>
<proteinExistence type="predicted"/>
<dbReference type="EMBL" id="JACXAE010000034">
    <property type="protein sequence ID" value="MBD2772120.1"/>
    <property type="molecule type" value="Genomic_DNA"/>
</dbReference>
<keyword evidence="2" id="KW-1133">Transmembrane helix</keyword>
<dbReference type="Proteomes" id="UP000629098">
    <property type="component" value="Unassembled WGS sequence"/>
</dbReference>
<dbReference type="AlphaFoldDB" id="A0A8J6XFL3"/>
<organism evidence="3 4">
    <name type="scientific">Iningainema tapete BLCC-T55</name>
    <dbReference type="NCBI Taxonomy" id="2748662"/>
    <lineage>
        <taxon>Bacteria</taxon>
        <taxon>Bacillati</taxon>
        <taxon>Cyanobacteriota</taxon>
        <taxon>Cyanophyceae</taxon>
        <taxon>Nostocales</taxon>
        <taxon>Scytonemataceae</taxon>
        <taxon>Iningainema tapete</taxon>
    </lineage>
</organism>
<reference evidence="3" key="1">
    <citation type="submission" date="2020-09" db="EMBL/GenBank/DDBJ databases">
        <title>Iningainema tapete sp. nov. (Scytonemataceae, Cyanobacteria) from greenhouses in central Florida (USA) produces two types of nodularin with biosynthetic potential for microcystin-LR and anabaenopeptins.</title>
        <authorList>
            <person name="Berthold D.E."/>
            <person name="Lefler F.W."/>
            <person name="Huang I.-S."/>
            <person name="Abdulla H."/>
            <person name="Zimba P.V."/>
            <person name="Laughinghouse H.D. IV."/>
        </authorList>
    </citation>
    <scope>NUCLEOTIDE SEQUENCE</scope>
    <source>
        <strain evidence="3">BLCCT55</strain>
    </source>
</reference>
<evidence type="ECO:0000256" key="1">
    <source>
        <dbReference type="SAM" id="MobiDB-lite"/>
    </source>
</evidence>
<feature type="compositionally biased region" description="Acidic residues" evidence="1">
    <location>
        <begin position="145"/>
        <end position="157"/>
    </location>
</feature>
<evidence type="ECO:0000313" key="3">
    <source>
        <dbReference type="EMBL" id="MBD2772120.1"/>
    </source>
</evidence>
<dbReference type="RefSeq" id="WP_190826404.1">
    <property type="nucleotide sequence ID" value="NZ_CAWPPI010000034.1"/>
</dbReference>
<evidence type="ECO:0000256" key="2">
    <source>
        <dbReference type="SAM" id="Phobius"/>
    </source>
</evidence>
<comment type="caution">
    <text evidence="3">The sequence shown here is derived from an EMBL/GenBank/DDBJ whole genome shotgun (WGS) entry which is preliminary data.</text>
</comment>
<feature type="region of interest" description="Disordered" evidence="1">
    <location>
        <begin position="113"/>
        <end position="157"/>
    </location>
</feature>
<gene>
    <name evidence="3" type="ORF">ICL16_08505</name>
</gene>
<feature type="transmembrane region" description="Helical" evidence="2">
    <location>
        <begin position="64"/>
        <end position="86"/>
    </location>
</feature>
<name>A0A8J6XFL3_9CYAN</name>
<sequence>MKSKFKTRVVRLLQEINSCVGIASILATTTSVGIVLPASVGLTLLASAGVGAKYKPFYERVSTIATATGLFSLVGTISAAAAGSLVMGVSKLEEKEETVTRTNQIIALRSCNSSVDGLSDDSDSSDEDLESEDEVLGLNDSSFESSEEEDEQNEETNLEVTYTWRQNSIYTYYVTQITGHPVLCGLHLCRLSSHCGTKSEPREEIASFRLNDHQVQKLAVLFEVKYPERENLVGKYFHSRRADPTEALEEYFQLHNSFYWAKLNGQFKNACLDSCLGCSNLHGADKIVCALHPFGWSGIDCPDKKLSDRIVLREYSDQNVISALNEGLNNVEVFKMDKEVVVKDSYSGRSFYFDFDGFRLPFSDKLPELGEDTDLRDYVHYFKYREIVEEDYSHLDKIRDLNKGLYGADIRVDRNRIVVYNCSTGVSYSFKFNGQPIDPYDSNCPCELRYNYNLISLVNYFRTR</sequence>
<feature type="compositionally biased region" description="Acidic residues" evidence="1">
    <location>
        <begin position="118"/>
        <end position="135"/>
    </location>
</feature>
<keyword evidence="2" id="KW-0472">Membrane</keyword>
<evidence type="ECO:0000313" key="4">
    <source>
        <dbReference type="Proteomes" id="UP000629098"/>
    </source>
</evidence>
<keyword evidence="2" id="KW-0812">Transmembrane</keyword>
<feature type="transmembrane region" description="Helical" evidence="2">
    <location>
        <begin position="20"/>
        <end position="44"/>
    </location>
</feature>
<protein>
    <submittedName>
        <fullName evidence="3">Uncharacterized protein</fullName>
    </submittedName>
</protein>